<keyword evidence="2" id="KW-0804">Transcription</keyword>
<organism evidence="4 5">
    <name type="scientific">Glycine soja</name>
    <name type="common">Wild soybean</name>
    <dbReference type="NCBI Taxonomy" id="3848"/>
    <lineage>
        <taxon>Eukaryota</taxon>
        <taxon>Viridiplantae</taxon>
        <taxon>Streptophyta</taxon>
        <taxon>Embryophyta</taxon>
        <taxon>Tracheophyta</taxon>
        <taxon>Spermatophyta</taxon>
        <taxon>Magnoliopsida</taxon>
        <taxon>eudicotyledons</taxon>
        <taxon>Gunneridae</taxon>
        <taxon>Pentapetalae</taxon>
        <taxon>rosids</taxon>
        <taxon>fabids</taxon>
        <taxon>Fabales</taxon>
        <taxon>Fabaceae</taxon>
        <taxon>Papilionoideae</taxon>
        <taxon>50 kb inversion clade</taxon>
        <taxon>NPAAA clade</taxon>
        <taxon>indigoferoid/millettioid clade</taxon>
        <taxon>Phaseoleae</taxon>
        <taxon>Glycine</taxon>
        <taxon>Glycine subgen. Soja</taxon>
    </lineage>
</organism>
<name>A0A445GB73_GLYSO</name>
<dbReference type="Gramene" id="XM_028353628.1">
    <property type="protein sequence ID" value="XP_028209429.1"/>
    <property type="gene ID" value="LOC114392480"/>
</dbReference>
<sequence length="380" mass="42459">MQVGTIGNIVSISGPFLTKLSAPYPLLLPLFWTMESGVPFLDCLLQNTLRSICSFPTSSTSSKWVYAVFWRIVPRNFPPPRWEFGGTALDRSKGNKRNWILVWEDGFCDFNECEQGRNGCLNYKFGADVFFKMSHEVYSYGEGLMGKVAADNNHKWVYSDTQNGCESSYIGAWNASMDHQPKTWEFQLNSGIQTIAVIAVREGLVQLGSFNKIAEDLNFVVSIQRKFSYLHSIPGVFSIQRPHLPIQHPCIAKPNLQMMESNEMTLSAYNATNQVTRVNGVHEEKSSFFSMISINLGRNPPPQNGTTTTQGSPLWSAPPSLPNMSCSFGAMLSKLPYVTPSNNPPQVLETNKTNHKVKIEECRFHGAANGDQNKNAGWNP</sequence>
<keyword evidence="1" id="KW-0805">Transcription regulation</keyword>
<dbReference type="AlphaFoldDB" id="A0A445GB73"/>
<accession>A0A445GB73</accession>
<reference evidence="4 5" key="1">
    <citation type="submission" date="2018-09" db="EMBL/GenBank/DDBJ databases">
        <title>A high-quality reference genome of wild soybean provides a powerful tool to mine soybean genomes.</title>
        <authorList>
            <person name="Xie M."/>
            <person name="Chung C.Y.L."/>
            <person name="Li M.-W."/>
            <person name="Wong F.-L."/>
            <person name="Chan T.-F."/>
            <person name="Lam H.-M."/>
        </authorList>
    </citation>
    <scope>NUCLEOTIDE SEQUENCE [LARGE SCALE GENOMIC DNA]</scope>
    <source>
        <strain evidence="5">cv. W05</strain>
        <tissue evidence="4">Hypocotyl of etiolated seedlings</tissue>
    </source>
</reference>
<comment type="caution">
    <text evidence="4">The sequence shown here is derived from an EMBL/GenBank/DDBJ whole genome shotgun (WGS) entry which is preliminary data.</text>
</comment>
<gene>
    <name evidence="4" type="ORF">D0Y65_046834</name>
</gene>
<dbReference type="PANTHER" id="PTHR46633:SF9">
    <property type="entry name" value="TRANSCRIPTION FACTOR MYC_MYB-RELATED"/>
    <property type="match status" value="1"/>
</dbReference>
<dbReference type="PANTHER" id="PTHR46633">
    <property type="entry name" value="TRANSCRIPTION FACTOR MYC/MYB-RELATED"/>
    <property type="match status" value="1"/>
</dbReference>
<evidence type="ECO:0000256" key="1">
    <source>
        <dbReference type="ARBA" id="ARBA00023015"/>
    </source>
</evidence>
<evidence type="ECO:0000313" key="5">
    <source>
        <dbReference type="Proteomes" id="UP000289340"/>
    </source>
</evidence>
<evidence type="ECO:0000259" key="3">
    <source>
        <dbReference type="Pfam" id="PF14215"/>
    </source>
</evidence>
<dbReference type="EMBL" id="QZWG01000017">
    <property type="protein sequence ID" value="RZB58398.1"/>
    <property type="molecule type" value="Genomic_DNA"/>
</dbReference>
<evidence type="ECO:0000313" key="4">
    <source>
        <dbReference type="EMBL" id="RZB58398.1"/>
    </source>
</evidence>
<dbReference type="InterPro" id="IPR025610">
    <property type="entry name" value="MYC/MYB_N"/>
</dbReference>
<protein>
    <submittedName>
        <fullName evidence="4">Protein RICE SALT SENSITIVE 3</fullName>
    </submittedName>
</protein>
<keyword evidence="5" id="KW-1185">Reference proteome</keyword>
<dbReference type="Pfam" id="PF14215">
    <property type="entry name" value="bHLH-MYC_N"/>
    <property type="match status" value="1"/>
</dbReference>
<evidence type="ECO:0000256" key="2">
    <source>
        <dbReference type="ARBA" id="ARBA00023163"/>
    </source>
</evidence>
<feature type="domain" description="Transcription factor MYC/MYB N-terminal" evidence="3">
    <location>
        <begin position="45"/>
        <end position="227"/>
    </location>
</feature>
<proteinExistence type="predicted"/>
<dbReference type="Proteomes" id="UP000289340">
    <property type="component" value="Chromosome 17"/>
</dbReference>